<keyword evidence="3" id="KW-1185">Reference proteome</keyword>
<dbReference type="EMBL" id="OZ035828">
    <property type="protein sequence ID" value="CAL1608362.1"/>
    <property type="molecule type" value="Genomic_DNA"/>
</dbReference>
<dbReference type="AlphaFoldDB" id="A0AAV2M4U6"/>
<evidence type="ECO:0000256" key="1">
    <source>
        <dbReference type="SAM" id="MobiDB-lite"/>
    </source>
</evidence>
<organism evidence="2 3">
    <name type="scientific">Knipowitschia caucasica</name>
    <name type="common">Caucasian dwarf goby</name>
    <name type="synonym">Pomatoschistus caucasicus</name>
    <dbReference type="NCBI Taxonomy" id="637954"/>
    <lineage>
        <taxon>Eukaryota</taxon>
        <taxon>Metazoa</taxon>
        <taxon>Chordata</taxon>
        <taxon>Craniata</taxon>
        <taxon>Vertebrata</taxon>
        <taxon>Euteleostomi</taxon>
        <taxon>Actinopterygii</taxon>
        <taxon>Neopterygii</taxon>
        <taxon>Teleostei</taxon>
        <taxon>Neoteleostei</taxon>
        <taxon>Acanthomorphata</taxon>
        <taxon>Gobiaria</taxon>
        <taxon>Gobiiformes</taxon>
        <taxon>Gobioidei</taxon>
        <taxon>Gobiidae</taxon>
        <taxon>Gobiinae</taxon>
        <taxon>Knipowitschia</taxon>
    </lineage>
</organism>
<feature type="region of interest" description="Disordered" evidence="1">
    <location>
        <begin position="93"/>
        <end position="130"/>
    </location>
</feature>
<name>A0AAV2M4U6_KNICA</name>
<evidence type="ECO:0000313" key="3">
    <source>
        <dbReference type="Proteomes" id="UP001497482"/>
    </source>
</evidence>
<protein>
    <submittedName>
        <fullName evidence="2">Uncharacterized protein</fullName>
    </submittedName>
</protein>
<gene>
    <name evidence="2" type="ORF">KC01_LOCUS35308</name>
</gene>
<reference evidence="2 3" key="1">
    <citation type="submission" date="2024-04" db="EMBL/GenBank/DDBJ databases">
        <authorList>
            <person name="Waldvogel A.-M."/>
            <person name="Schoenle A."/>
        </authorList>
    </citation>
    <scope>NUCLEOTIDE SEQUENCE [LARGE SCALE GENOMIC DNA]</scope>
</reference>
<evidence type="ECO:0000313" key="2">
    <source>
        <dbReference type="EMBL" id="CAL1608362.1"/>
    </source>
</evidence>
<sequence>MSSEPLQHFRAFITESFTAVAVNVFNEVQNLVQTYEDENKRLRSLLNSVLLPEVQLSRIDVGTGGSSLTAPQSQSQAFPEIVFKEEQMECVISDDVVKPEPDQNPVSGPYRYLSSTRTSRANSPATSRQS</sequence>
<accession>A0AAV2M4U6</accession>
<feature type="compositionally biased region" description="Polar residues" evidence="1">
    <location>
        <begin position="113"/>
        <end position="130"/>
    </location>
</feature>
<proteinExistence type="predicted"/>
<dbReference type="Proteomes" id="UP001497482">
    <property type="component" value="Chromosome 6"/>
</dbReference>